<evidence type="ECO:0000313" key="3">
    <source>
        <dbReference type="Proteomes" id="UP001276659"/>
    </source>
</evidence>
<feature type="region of interest" description="Disordered" evidence="1">
    <location>
        <begin position="394"/>
        <end position="426"/>
    </location>
</feature>
<comment type="caution">
    <text evidence="2">The sequence shown here is derived from an EMBL/GenBank/DDBJ whole genome shotgun (WGS) entry which is preliminary data.</text>
</comment>
<proteinExistence type="predicted"/>
<evidence type="ECO:0000313" key="2">
    <source>
        <dbReference type="EMBL" id="KAK3173545.1"/>
    </source>
</evidence>
<gene>
    <name evidence="2" type="ORF">OEA41_006875</name>
</gene>
<feature type="compositionally biased region" description="Low complexity" evidence="1">
    <location>
        <begin position="1"/>
        <end position="27"/>
    </location>
</feature>
<organism evidence="2 3">
    <name type="scientific">Lepraria neglecta</name>
    <dbReference type="NCBI Taxonomy" id="209136"/>
    <lineage>
        <taxon>Eukaryota</taxon>
        <taxon>Fungi</taxon>
        <taxon>Dikarya</taxon>
        <taxon>Ascomycota</taxon>
        <taxon>Pezizomycotina</taxon>
        <taxon>Lecanoromycetes</taxon>
        <taxon>OSLEUM clade</taxon>
        <taxon>Lecanoromycetidae</taxon>
        <taxon>Lecanorales</taxon>
        <taxon>Lecanorineae</taxon>
        <taxon>Stereocaulaceae</taxon>
        <taxon>Lepraria</taxon>
    </lineage>
</organism>
<dbReference type="AlphaFoldDB" id="A0AAE0DLA2"/>
<dbReference type="EMBL" id="JASNWA010000007">
    <property type="protein sequence ID" value="KAK3173545.1"/>
    <property type="molecule type" value="Genomic_DNA"/>
</dbReference>
<protein>
    <submittedName>
        <fullName evidence="2">Uncharacterized protein</fullName>
    </submittedName>
</protein>
<accession>A0AAE0DLA2</accession>
<dbReference type="Proteomes" id="UP001276659">
    <property type="component" value="Unassembled WGS sequence"/>
</dbReference>
<keyword evidence="3" id="KW-1185">Reference proteome</keyword>
<evidence type="ECO:0000256" key="1">
    <source>
        <dbReference type="SAM" id="MobiDB-lite"/>
    </source>
</evidence>
<feature type="region of interest" description="Disordered" evidence="1">
    <location>
        <begin position="1"/>
        <end position="39"/>
    </location>
</feature>
<sequence length="426" mass="47723">MWESSKSSKSSKSSTSSTSSQSSQSSKASTDPQRTKAADKCAAYPDFLPSIPLVIASGQPSQEATTMVDTTPVDQATGSNPPGLFIDLDIDHWKPDVVAKIEEYGGLGRLESQKYKVACDYQTFQSDMVDCDIPAKFEYLHGFAEITVFASTVIHNAIGVFPWNYWIRNLPDHPTLQAQGTALPGLDILLDVYVDSLVTYKADSSDNKRVDFAADMQIGTFLNANPQKPGIIIEVAYSESFKHAKAKAKEYLFADKPRPSVVVIFNYAQRQSTDEYRNVELKFEVLRRHETIPGDLEVFEQGYAWPPAKVNTPLNIQYITFSLEEIFGNLKVIQRGIEIQQDLSKAPSPYHRRIFEALPHEFLIRLKEKVEIDKVAKLPISYITEVVEAKLQSQKAQDGVVAESEGTKPKQDEDLLAGEEQTFRRR</sequence>
<reference evidence="2" key="1">
    <citation type="submission" date="2022-11" db="EMBL/GenBank/DDBJ databases">
        <title>Chromosomal genome sequence assembly and mating type (MAT) locus characterization of the leprose asexual lichenized fungus Lepraria neglecta (Nyl.) Erichsen.</title>
        <authorList>
            <person name="Allen J.L."/>
            <person name="Pfeffer B."/>
        </authorList>
    </citation>
    <scope>NUCLEOTIDE SEQUENCE</scope>
    <source>
        <strain evidence="2">Allen 5258</strain>
    </source>
</reference>
<name>A0AAE0DLA2_9LECA</name>